<keyword evidence="1" id="KW-0812">Transmembrane</keyword>
<accession>A0A9X1DC10</accession>
<dbReference type="EMBL" id="JAHGAW010000005">
    <property type="protein sequence ID" value="MBT2187176.1"/>
    <property type="molecule type" value="Genomic_DNA"/>
</dbReference>
<sequence>MTAVIAFIIIRIIIWFMMQFEIIGAADADAVFFGALVVAFITIALFIPSRAR</sequence>
<reference evidence="2" key="1">
    <citation type="submission" date="2021-05" db="EMBL/GenBank/DDBJ databases">
        <title>Genome of Sphingobium sp. strain.</title>
        <authorList>
            <person name="Fan R."/>
        </authorList>
    </citation>
    <scope>NUCLEOTIDE SEQUENCE</scope>
    <source>
        <strain evidence="2">H33</strain>
    </source>
</reference>
<feature type="transmembrane region" description="Helical" evidence="1">
    <location>
        <begin position="30"/>
        <end position="47"/>
    </location>
</feature>
<dbReference type="Proteomes" id="UP001138757">
    <property type="component" value="Unassembled WGS sequence"/>
</dbReference>
<keyword evidence="1" id="KW-1133">Transmembrane helix</keyword>
<comment type="caution">
    <text evidence="2">The sequence shown here is derived from an EMBL/GenBank/DDBJ whole genome shotgun (WGS) entry which is preliminary data.</text>
</comment>
<organism evidence="2 3">
    <name type="scientific">Sphingobium nicotianae</name>
    <dbReference type="NCBI Taxonomy" id="2782607"/>
    <lineage>
        <taxon>Bacteria</taxon>
        <taxon>Pseudomonadati</taxon>
        <taxon>Pseudomonadota</taxon>
        <taxon>Alphaproteobacteria</taxon>
        <taxon>Sphingomonadales</taxon>
        <taxon>Sphingomonadaceae</taxon>
        <taxon>Sphingobium</taxon>
    </lineage>
</organism>
<protein>
    <submittedName>
        <fullName evidence="2">Uncharacterized protein</fullName>
    </submittedName>
</protein>
<name>A0A9X1DC10_9SPHN</name>
<dbReference type="AlphaFoldDB" id="A0A9X1DC10"/>
<proteinExistence type="predicted"/>
<evidence type="ECO:0000256" key="1">
    <source>
        <dbReference type="SAM" id="Phobius"/>
    </source>
</evidence>
<keyword evidence="3" id="KW-1185">Reference proteome</keyword>
<keyword evidence="1" id="KW-0472">Membrane</keyword>
<gene>
    <name evidence="2" type="ORF">KK488_09495</name>
</gene>
<feature type="transmembrane region" description="Helical" evidence="1">
    <location>
        <begin position="5"/>
        <end position="24"/>
    </location>
</feature>
<evidence type="ECO:0000313" key="3">
    <source>
        <dbReference type="Proteomes" id="UP001138757"/>
    </source>
</evidence>
<evidence type="ECO:0000313" key="2">
    <source>
        <dbReference type="EMBL" id="MBT2187176.1"/>
    </source>
</evidence>